<dbReference type="AlphaFoldDB" id="A0A7R6RBS0"/>
<organism evidence="2 3">
    <name type="scientific">Fluviibacter phosphoraccumulans</name>
    <dbReference type="NCBI Taxonomy" id="1751046"/>
    <lineage>
        <taxon>Bacteria</taxon>
        <taxon>Pseudomonadati</taxon>
        <taxon>Pseudomonadota</taxon>
        <taxon>Betaproteobacteria</taxon>
        <taxon>Rhodocyclales</taxon>
        <taxon>Fluviibacteraceae</taxon>
        <taxon>Fluviibacter</taxon>
    </lineage>
</organism>
<dbReference type="EMBL" id="AP022345">
    <property type="protein sequence ID" value="BBU69838.1"/>
    <property type="molecule type" value="Genomic_DNA"/>
</dbReference>
<keyword evidence="1" id="KW-0732">Signal</keyword>
<accession>A0A7R6RBS0</accession>
<dbReference type="Proteomes" id="UP000463961">
    <property type="component" value="Chromosome"/>
</dbReference>
<dbReference type="RefSeq" id="WP_162049489.1">
    <property type="nucleotide sequence ID" value="NZ_AP022345.1"/>
</dbReference>
<protein>
    <submittedName>
        <fullName evidence="2">Uncharacterized protein</fullName>
    </submittedName>
</protein>
<evidence type="ECO:0000313" key="2">
    <source>
        <dbReference type="EMBL" id="BBU69838.1"/>
    </source>
</evidence>
<keyword evidence="3" id="KW-1185">Reference proteome</keyword>
<sequence length="135" mass="15158">MKLRLVWMGAVSVLISADALAGRVPTKYNERYQALYAEQELFRKRPELLGCVNNAKDAVQASSNSLFNKVRFTAKSVQTAYVVDGIQQGIAYQRVVIQSEGRLRAYSFFENWEPAVISCEQPVVGDPKVTLEIDK</sequence>
<evidence type="ECO:0000256" key="1">
    <source>
        <dbReference type="SAM" id="SignalP"/>
    </source>
</evidence>
<feature type="signal peptide" evidence="1">
    <location>
        <begin position="1"/>
        <end position="21"/>
    </location>
</feature>
<name>A0A7R6RBS0_9RHOO</name>
<gene>
    <name evidence="2" type="ORF">ICHIAU1_21210</name>
</gene>
<feature type="chain" id="PRO_5030973707" evidence="1">
    <location>
        <begin position="22"/>
        <end position="135"/>
    </location>
</feature>
<reference evidence="3" key="1">
    <citation type="submission" date="2020-01" db="EMBL/GenBank/DDBJ databases">
        <title>Phosphoaccumulans saitamaens gen. nov., sp. nov., a polyphosphate accumulating bacterium isolated from surface river water.</title>
        <authorList>
            <person name="Watanabe K."/>
            <person name="Suda W."/>
        </authorList>
    </citation>
    <scope>NUCLEOTIDE SEQUENCE [LARGE SCALE GENOMIC DNA]</scope>
    <source>
        <strain evidence="3">ICHIAU1</strain>
    </source>
</reference>
<evidence type="ECO:0000313" key="3">
    <source>
        <dbReference type="Proteomes" id="UP000463961"/>
    </source>
</evidence>
<proteinExistence type="predicted"/>